<organism evidence="1">
    <name type="scientific">Arundo donax</name>
    <name type="common">Giant reed</name>
    <name type="synonym">Donax arundinaceus</name>
    <dbReference type="NCBI Taxonomy" id="35708"/>
    <lineage>
        <taxon>Eukaryota</taxon>
        <taxon>Viridiplantae</taxon>
        <taxon>Streptophyta</taxon>
        <taxon>Embryophyta</taxon>
        <taxon>Tracheophyta</taxon>
        <taxon>Spermatophyta</taxon>
        <taxon>Magnoliopsida</taxon>
        <taxon>Liliopsida</taxon>
        <taxon>Poales</taxon>
        <taxon>Poaceae</taxon>
        <taxon>PACMAD clade</taxon>
        <taxon>Arundinoideae</taxon>
        <taxon>Arundineae</taxon>
        <taxon>Arundo</taxon>
    </lineage>
</organism>
<proteinExistence type="predicted"/>
<evidence type="ECO:0000313" key="1">
    <source>
        <dbReference type="EMBL" id="JAD70792.1"/>
    </source>
</evidence>
<reference evidence="1" key="2">
    <citation type="journal article" date="2015" name="Data Brief">
        <title>Shoot transcriptome of the giant reed, Arundo donax.</title>
        <authorList>
            <person name="Barrero R.A."/>
            <person name="Guerrero F.D."/>
            <person name="Moolhuijzen P."/>
            <person name="Goolsby J.A."/>
            <person name="Tidwell J."/>
            <person name="Bellgard S.E."/>
            <person name="Bellgard M.I."/>
        </authorList>
    </citation>
    <scope>NUCLEOTIDE SEQUENCE</scope>
    <source>
        <tissue evidence="1">Shoot tissue taken approximately 20 cm above the soil surface</tissue>
    </source>
</reference>
<protein>
    <submittedName>
        <fullName evidence="1">Uncharacterized protein</fullName>
    </submittedName>
</protein>
<accession>A0A0A9CGZ6</accession>
<reference evidence="1" key="1">
    <citation type="submission" date="2014-09" db="EMBL/GenBank/DDBJ databases">
        <authorList>
            <person name="Magalhaes I.L.F."/>
            <person name="Oliveira U."/>
            <person name="Santos F.R."/>
            <person name="Vidigal T.H.D.A."/>
            <person name="Brescovit A.D."/>
            <person name="Santos A.J."/>
        </authorList>
    </citation>
    <scope>NUCLEOTIDE SEQUENCE</scope>
    <source>
        <tissue evidence="1">Shoot tissue taken approximately 20 cm above the soil surface</tissue>
    </source>
</reference>
<name>A0A0A9CGZ6_ARUDO</name>
<sequence length="9" mass="934">MLLESSALA</sequence>
<dbReference type="EMBL" id="GBRH01227103">
    <property type="protein sequence ID" value="JAD70792.1"/>
    <property type="molecule type" value="Transcribed_RNA"/>
</dbReference>